<sequence length="247" mass="28656">LLIFRYIRDKPVAQLRHDEFLWYAQAKSAGLLNVKLHCDTEEEVRFKRTLLQEFLTDQPYYKDEYSRVVDLWNKAREEAVIVCVNSFILPVLEREAHGRLLQESRDYVIKAGSLNPISRCFLRNVPSQSTQNLYDRIRMAAYRSPHEYGDDSENGFTGGTRVLSIAYPEERGQASFCALLDQDGQVLDHLRLVNITKGLNSRRPGEADLKRQDLNSLRKFIEKRRPHVIAISGENMEAIYLHRDISS</sequence>
<dbReference type="Gene3D" id="1.10.3500.10">
    <property type="entry name" value="Tex N-terminal region-like"/>
    <property type="match status" value="1"/>
</dbReference>
<evidence type="ECO:0000313" key="2">
    <source>
        <dbReference type="WBParaSite" id="GPUH_0002399701-mRNA-1"/>
    </source>
</evidence>
<dbReference type="GO" id="GO:0034728">
    <property type="term" value="P:nucleosome organization"/>
    <property type="evidence" value="ECO:0007669"/>
    <property type="project" value="TreeGrafter"/>
</dbReference>
<evidence type="ECO:0000259" key="1">
    <source>
        <dbReference type="Pfam" id="PF14639"/>
    </source>
</evidence>
<dbReference type="Gene3D" id="3.30.420.140">
    <property type="entry name" value="YqgF/RNase H-like domain"/>
    <property type="match status" value="1"/>
</dbReference>
<dbReference type="InterPro" id="IPR028231">
    <property type="entry name" value="Spt6_YqgF"/>
</dbReference>
<dbReference type="GO" id="GO:0042393">
    <property type="term" value="F:histone binding"/>
    <property type="evidence" value="ECO:0007669"/>
    <property type="project" value="TreeGrafter"/>
</dbReference>
<dbReference type="InterPro" id="IPR012337">
    <property type="entry name" value="RNaseH-like_sf"/>
</dbReference>
<proteinExistence type="predicted"/>
<reference evidence="2" key="1">
    <citation type="submission" date="2016-06" db="UniProtKB">
        <authorList>
            <consortium name="WormBaseParasite"/>
        </authorList>
    </citation>
    <scope>IDENTIFICATION</scope>
</reference>
<dbReference type="SUPFAM" id="SSF158832">
    <property type="entry name" value="Tex N-terminal region-like"/>
    <property type="match status" value="1"/>
</dbReference>
<protein>
    <submittedName>
        <fullName evidence="2">YqgF domain-containing protein</fullName>
    </submittedName>
</protein>
<dbReference type="PANTHER" id="PTHR10145">
    <property type="entry name" value="TRANSCRIPTION ELONGATION FACTOR SPT6"/>
    <property type="match status" value="1"/>
</dbReference>
<dbReference type="GO" id="GO:0031491">
    <property type="term" value="F:nucleosome binding"/>
    <property type="evidence" value="ECO:0007669"/>
    <property type="project" value="TreeGrafter"/>
</dbReference>
<accession>A0A183ESM6</accession>
<dbReference type="GO" id="GO:0008023">
    <property type="term" value="C:transcription elongation factor complex"/>
    <property type="evidence" value="ECO:0007669"/>
    <property type="project" value="TreeGrafter"/>
</dbReference>
<dbReference type="InterPro" id="IPR017072">
    <property type="entry name" value="TF_Spt6"/>
</dbReference>
<dbReference type="Pfam" id="PF14639">
    <property type="entry name" value="YqgF"/>
    <property type="match status" value="1"/>
</dbReference>
<name>A0A183ESM6_9BILA</name>
<dbReference type="SUPFAM" id="SSF53098">
    <property type="entry name" value="Ribonuclease H-like"/>
    <property type="match status" value="1"/>
</dbReference>
<dbReference type="WBParaSite" id="GPUH_0002399701-mRNA-1">
    <property type="protein sequence ID" value="GPUH_0002399701-mRNA-1"/>
    <property type="gene ID" value="GPUH_0002399701"/>
</dbReference>
<dbReference type="PANTHER" id="PTHR10145:SF6">
    <property type="entry name" value="TRANSCRIPTION ELONGATION FACTOR SPT6"/>
    <property type="match status" value="1"/>
</dbReference>
<feature type="domain" description="Transcription elongation factor Spt6 YqgF" evidence="1">
    <location>
        <begin position="159"/>
        <end position="245"/>
    </location>
</feature>
<dbReference type="InterPro" id="IPR023323">
    <property type="entry name" value="Tex-like_dom_sf"/>
</dbReference>
<dbReference type="InterPro" id="IPR037027">
    <property type="entry name" value="YqgF/RNaseH-like_dom_sf"/>
</dbReference>
<dbReference type="AlphaFoldDB" id="A0A183ESM6"/>
<organism evidence="2">
    <name type="scientific">Gongylonema pulchrum</name>
    <dbReference type="NCBI Taxonomy" id="637853"/>
    <lineage>
        <taxon>Eukaryota</taxon>
        <taxon>Metazoa</taxon>
        <taxon>Ecdysozoa</taxon>
        <taxon>Nematoda</taxon>
        <taxon>Chromadorea</taxon>
        <taxon>Rhabditida</taxon>
        <taxon>Spirurina</taxon>
        <taxon>Spiruromorpha</taxon>
        <taxon>Spiruroidea</taxon>
        <taxon>Gongylonematidae</taxon>
        <taxon>Gongylonema</taxon>
    </lineage>
</organism>
<dbReference type="GO" id="GO:0140673">
    <property type="term" value="P:transcription elongation-coupled chromatin remodeling"/>
    <property type="evidence" value="ECO:0007669"/>
    <property type="project" value="InterPro"/>
</dbReference>